<protein>
    <submittedName>
        <fullName evidence="1">Uncharacterized protein</fullName>
    </submittedName>
</protein>
<reference evidence="2" key="2">
    <citation type="submission" date="2023-07" db="EMBL/GenBank/DDBJ databases">
        <title>Shewanella mangrovi sp. nov., an acetaldehyde- degrading bacterium isolated from mangrove sediment.</title>
        <authorList>
            <person name="Liu Y."/>
        </authorList>
    </citation>
    <scope>NUCLEOTIDE SEQUENCE [LARGE SCALE GENOMIC DNA]</scope>
    <source>
        <strain evidence="2">C32</strain>
    </source>
</reference>
<comment type="caution">
    <text evidence="1">The sequence shown here is derived from an EMBL/GenBank/DDBJ whole genome shotgun (WGS) entry which is preliminary data.</text>
</comment>
<sequence length="144" mass="15623">MNLIWLEDDLAIWPDAPQSELGKQLQDGKFGHCVWLTDDADPLAASVVGQCAVVLFPAITALNDDAVAPVAEVVAAITLPTDKSPILIASPSHNLLGVWLAYHLMQQGAAPVHAVARVRATCEQCFIEDGWDQFVYDVLYQLQA</sequence>
<proteinExistence type="predicted"/>
<accession>A0ABT2FKM0</accession>
<evidence type="ECO:0000313" key="1">
    <source>
        <dbReference type="EMBL" id="MCS4556887.1"/>
    </source>
</evidence>
<reference evidence="1 2" key="1">
    <citation type="submission" date="2022-02" db="EMBL/GenBank/DDBJ databases">
        <authorList>
            <person name="Zhuang L."/>
        </authorList>
    </citation>
    <scope>NUCLEOTIDE SEQUENCE [LARGE SCALE GENOMIC DNA]</scope>
    <source>
        <strain evidence="1 2">C32</strain>
    </source>
</reference>
<dbReference type="EMBL" id="JAKOGG010000005">
    <property type="protein sequence ID" value="MCS4556887.1"/>
    <property type="molecule type" value="Genomic_DNA"/>
</dbReference>
<dbReference type="Proteomes" id="UP001201549">
    <property type="component" value="Unassembled WGS sequence"/>
</dbReference>
<keyword evidence="2" id="KW-1185">Reference proteome</keyword>
<gene>
    <name evidence="1" type="ORF">L9G74_10565</name>
</gene>
<dbReference type="RefSeq" id="WP_238896272.1">
    <property type="nucleotide sequence ID" value="NZ_JAKOGG010000005.1"/>
</dbReference>
<name>A0ABT2FKM0_9GAMM</name>
<evidence type="ECO:0000313" key="2">
    <source>
        <dbReference type="Proteomes" id="UP001201549"/>
    </source>
</evidence>
<organism evidence="1 2">
    <name type="scientific">Shewanella electrica</name>
    <dbReference type="NCBI Taxonomy" id="515560"/>
    <lineage>
        <taxon>Bacteria</taxon>
        <taxon>Pseudomonadati</taxon>
        <taxon>Pseudomonadota</taxon>
        <taxon>Gammaproteobacteria</taxon>
        <taxon>Alteromonadales</taxon>
        <taxon>Shewanellaceae</taxon>
        <taxon>Shewanella</taxon>
    </lineage>
</organism>